<proteinExistence type="predicted"/>
<organism evidence="1 2">
    <name type="scientific">Ixodes persulcatus</name>
    <name type="common">Taiga tick</name>
    <dbReference type="NCBI Taxonomy" id="34615"/>
    <lineage>
        <taxon>Eukaryota</taxon>
        <taxon>Metazoa</taxon>
        <taxon>Ecdysozoa</taxon>
        <taxon>Arthropoda</taxon>
        <taxon>Chelicerata</taxon>
        <taxon>Arachnida</taxon>
        <taxon>Acari</taxon>
        <taxon>Parasitiformes</taxon>
        <taxon>Ixodida</taxon>
        <taxon>Ixodoidea</taxon>
        <taxon>Ixodidae</taxon>
        <taxon>Ixodinae</taxon>
        <taxon>Ixodes</taxon>
    </lineage>
</organism>
<reference evidence="1 2" key="1">
    <citation type="journal article" date="2020" name="Cell">
        <title>Large-Scale Comparative Analyses of Tick Genomes Elucidate Their Genetic Diversity and Vector Capacities.</title>
        <authorList>
            <consortium name="Tick Genome and Microbiome Consortium (TIGMIC)"/>
            <person name="Jia N."/>
            <person name="Wang J."/>
            <person name="Shi W."/>
            <person name="Du L."/>
            <person name="Sun Y."/>
            <person name="Zhan W."/>
            <person name="Jiang J.F."/>
            <person name="Wang Q."/>
            <person name="Zhang B."/>
            <person name="Ji P."/>
            <person name="Bell-Sakyi L."/>
            <person name="Cui X.M."/>
            <person name="Yuan T.T."/>
            <person name="Jiang B.G."/>
            <person name="Yang W.F."/>
            <person name="Lam T.T."/>
            <person name="Chang Q.C."/>
            <person name="Ding S.J."/>
            <person name="Wang X.J."/>
            <person name="Zhu J.G."/>
            <person name="Ruan X.D."/>
            <person name="Zhao L."/>
            <person name="Wei J.T."/>
            <person name="Ye R.Z."/>
            <person name="Que T.C."/>
            <person name="Du C.H."/>
            <person name="Zhou Y.H."/>
            <person name="Cheng J.X."/>
            <person name="Dai P.F."/>
            <person name="Guo W.B."/>
            <person name="Han X.H."/>
            <person name="Huang E.J."/>
            <person name="Li L.F."/>
            <person name="Wei W."/>
            <person name="Gao Y.C."/>
            <person name="Liu J.Z."/>
            <person name="Shao H.Z."/>
            <person name="Wang X."/>
            <person name="Wang C.C."/>
            <person name="Yang T.C."/>
            <person name="Huo Q.B."/>
            <person name="Li W."/>
            <person name="Chen H.Y."/>
            <person name="Chen S.E."/>
            <person name="Zhou L.G."/>
            <person name="Ni X.B."/>
            <person name="Tian J.H."/>
            <person name="Sheng Y."/>
            <person name="Liu T."/>
            <person name="Pan Y.S."/>
            <person name="Xia L.Y."/>
            <person name="Li J."/>
            <person name="Zhao F."/>
            <person name="Cao W.C."/>
        </authorList>
    </citation>
    <scope>NUCLEOTIDE SEQUENCE [LARGE SCALE GENOMIC DNA]</scope>
    <source>
        <strain evidence="1">Iper-2018</strain>
    </source>
</reference>
<comment type="caution">
    <text evidence="1">The sequence shown here is derived from an EMBL/GenBank/DDBJ whole genome shotgun (WGS) entry which is preliminary data.</text>
</comment>
<evidence type="ECO:0000313" key="2">
    <source>
        <dbReference type="Proteomes" id="UP000805193"/>
    </source>
</evidence>
<keyword evidence="2" id="KW-1185">Reference proteome</keyword>
<sequence length="256" mass="27433">AQDIFHEACDAFIKALGSNSEKILCPFRPGTQECAGLATAPAEFVLVPQGRELRDSSACPPPSLGKSDVSKAQLHVLQQERSHPTTLKEAKEREFETPSPVPREASEGRRVPGRAPLCLRCKKTGHIRKDCCVSRCDDCYCYGHTRENCAKAYTVATAGPLPDETTDLIMDEAEAEPAATANASVRTLPTAPRIAEPPTSGIREPSPRVERPSDAPSGEPQRGGMEAPLTTPGKESQLTFKVPEPDGGLQTAKCGC</sequence>
<accession>A0AC60PB58</accession>
<dbReference type="EMBL" id="JABSTQ010010917">
    <property type="protein sequence ID" value="KAG0416814.1"/>
    <property type="molecule type" value="Genomic_DNA"/>
</dbReference>
<name>A0AC60PB58_IXOPE</name>
<evidence type="ECO:0000313" key="1">
    <source>
        <dbReference type="EMBL" id="KAG0416814.1"/>
    </source>
</evidence>
<feature type="non-terminal residue" evidence="1">
    <location>
        <position position="1"/>
    </location>
</feature>
<gene>
    <name evidence="1" type="ORF">HPB47_006113</name>
</gene>
<protein>
    <submittedName>
        <fullName evidence="1">Uncharacterized protein</fullName>
    </submittedName>
</protein>
<dbReference type="Proteomes" id="UP000805193">
    <property type="component" value="Unassembled WGS sequence"/>
</dbReference>